<sequence length="61" mass="6321">MKRLRVGPLLARAAESRCESDSESWMFTDSGGEDGDPASYSSTGGNPGGPIQEVSVSSGWG</sequence>
<proteinExistence type="predicted"/>
<dbReference type="AlphaFoldDB" id="A0A518DCA8"/>
<feature type="region of interest" description="Disordered" evidence="1">
    <location>
        <begin position="12"/>
        <end position="61"/>
    </location>
</feature>
<dbReference type="RefSeq" id="WP_145284954.1">
    <property type="nucleotide sequence ID" value="NZ_CP036291.1"/>
</dbReference>
<dbReference type="KEGG" id="pnd:Pla175_24910"/>
<evidence type="ECO:0000313" key="3">
    <source>
        <dbReference type="Proteomes" id="UP000317429"/>
    </source>
</evidence>
<protein>
    <submittedName>
        <fullName evidence="2">Uncharacterized protein</fullName>
    </submittedName>
</protein>
<organism evidence="2 3">
    <name type="scientific">Pirellulimonas nuda</name>
    <dbReference type="NCBI Taxonomy" id="2528009"/>
    <lineage>
        <taxon>Bacteria</taxon>
        <taxon>Pseudomonadati</taxon>
        <taxon>Planctomycetota</taxon>
        <taxon>Planctomycetia</taxon>
        <taxon>Pirellulales</taxon>
        <taxon>Lacipirellulaceae</taxon>
        <taxon>Pirellulimonas</taxon>
    </lineage>
</organism>
<accession>A0A518DCA8</accession>
<dbReference type="Proteomes" id="UP000317429">
    <property type="component" value="Chromosome"/>
</dbReference>
<name>A0A518DCA8_9BACT</name>
<reference evidence="2 3" key="1">
    <citation type="submission" date="2019-02" db="EMBL/GenBank/DDBJ databases">
        <title>Deep-cultivation of Planctomycetes and their phenomic and genomic characterization uncovers novel biology.</title>
        <authorList>
            <person name="Wiegand S."/>
            <person name="Jogler M."/>
            <person name="Boedeker C."/>
            <person name="Pinto D."/>
            <person name="Vollmers J."/>
            <person name="Rivas-Marin E."/>
            <person name="Kohn T."/>
            <person name="Peeters S.H."/>
            <person name="Heuer A."/>
            <person name="Rast P."/>
            <person name="Oberbeckmann S."/>
            <person name="Bunk B."/>
            <person name="Jeske O."/>
            <person name="Meyerdierks A."/>
            <person name="Storesund J.E."/>
            <person name="Kallscheuer N."/>
            <person name="Luecker S."/>
            <person name="Lage O.M."/>
            <person name="Pohl T."/>
            <person name="Merkel B.J."/>
            <person name="Hornburger P."/>
            <person name="Mueller R.-W."/>
            <person name="Bruemmer F."/>
            <person name="Labrenz M."/>
            <person name="Spormann A.M."/>
            <person name="Op den Camp H."/>
            <person name="Overmann J."/>
            <person name="Amann R."/>
            <person name="Jetten M.S.M."/>
            <person name="Mascher T."/>
            <person name="Medema M.H."/>
            <person name="Devos D.P."/>
            <person name="Kaster A.-K."/>
            <person name="Ovreas L."/>
            <person name="Rohde M."/>
            <person name="Galperin M.Y."/>
            <person name="Jogler C."/>
        </authorList>
    </citation>
    <scope>NUCLEOTIDE SEQUENCE [LARGE SCALE GENOMIC DNA]</scope>
    <source>
        <strain evidence="2 3">Pla175</strain>
    </source>
</reference>
<gene>
    <name evidence="2" type="ORF">Pla175_24910</name>
</gene>
<dbReference type="EMBL" id="CP036291">
    <property type="protein sequence ID" value="QDU89105.1"/>
    <property type="molecule type" value="Genomic_DNA"/>
</dbReference>
<evidence type="ECO:0000313" key="2">
    <source>
        <dbReference type="EMBL" id="QDU89105.1"/>
    </source>
</evidence>
<keyword evidence="3" id="KW-1185">Reference proteome</keyword>
<evidence type="ECO:0000256" key="1">
    <source>
        <dbReference type="SAM" id="MobiDB-lite"/>
    </source>
</evidence>